<dbReference type="PANTHER" id="PTHR13800:SF6">
    <property type="entry name" value="TRANSIENT RECEPTOR POTENTIAL CATION CHANNEL SUBFAMILY M MEMBER 4"/>
    <property type="match status" value="1"/>
</dbReference>
<dbReference type="Pfam" id="PF18139">
    <property type="entry name" value="LSDAT_euk"/>
    <property type="match status" value="2"/>
</dbReference>
<dbReference type="InterPro" id="IPR041491">
    <property type="entry name" value="TRPM_SLOG"/>
</dbReference>
<name>A0A8C3FNH2_CHRPI</name>
<dbReference type="GO" id="GO:0005886">
    <property type="term" value="C:plasma membrane"/>
    <property type="evidence" value="ECO:0007669"/>
    <property type="project" value="TreeGrafter"/>
</dbReference>
<dbReference type="PANTHER" id="PTHR13800">
    <property type="entry name" value="TRANSIENT RECEPTOR POTENTIAL CATION CHANNEL, SUBFAMILY M, MEMBER 6"/>
    <property type="match status" value="1"/>
</dbReference>
<evidence type="ECO:0000313" key="2">
    <source>
        <dbReference type="Ensembl" id="ENSCPBP00000008474.1"/>
    </source>
</evidence>
<accession>A0A8C3FNH2</accession>
<sequence length="159" mass="16738">AEHAFVMAVSKWDSAQHTMEGPTDAFGELEFVGAGGKPSKFIRLSDSSDPELAYNLVTEHWKISPPNLVVSVVGGDGEAPVRSLPHPPGAWIMTGGLQAGIGRYVGEAVRDHATASTSPCARVVAMGIVPWGVVANREALVNPKVRVCVGGYTHVCPHS</sequence>
<feature type="domain" description="TRPM SLOG" evidence="1">
    <location>
        <begin position="89"/>
        <end position="146"/>
    </location>
</feature>
<evidence type="ECO:0000259" key="1">
    <source>
        <dbReference type="Pfam" id="PF18139"/>
    </source>
</evidence>
<dbReference type="GO" id="GO:0099604">
    <property type="term" value="F:ligand-gated calcium channel activity"/>
    <property type="evidence" value="ECO:0007669"/>
    <property type="project" value="TreeGrafter"/>
</dbReference>
<organism evidence="2 3">
    <name type="scientific">Chrysemys picta bellii</name>
    <name type="common">Western painted turtle</name>
    <name type="synonym">Emys bellii</name>
    <dbReference type="NCBI Taxonomy" id="8478"/>
    <lineage>
        <taxon>Eukaryota</taxon>
        <taxon>Metazoa</taxon>
        <taxon>Chordata</taxon>
        <taxon>Craniata</taxon>
        <taxon>Vertebrata</taxon>
        <taxon>Euteleostomi</taxon>
        <taxon>Archelosauria</taxon>
        <taxon>Testudinata</taxon>
        <taxon>Testudines</taxon>
        <taxon>Cryptodira</taxon>
        <taxon>Durocryptodira</taxon>
        <taxon>Testudinoidea</taxon>
        <taxon>Emydidae</taxon>
        <taxon>Chrysemys</taxon>
    </lineage>
</organism>
<dbReference type="OMA" id="EHWKISP"/>
<proteinExistence type="predicted"/>
<dbReference type="Proteomes" id="UP000694380">
    <property type="component" value="Unplaced"/>
</dbReference>
<evidence type="ECO:0000313" key="3">
    <source>
        <dbReference type="Proteomes" id="UP000694380"/>
    </source>
</evidence>
<keyword evidence="3" id="KW-1185">Reference proteome</keyword>
<dbReference type="InterPro" id="IPR050927">
    <property type="entry name" value="TRPM"/>
</dbReference>
<dbReference type="Ensembl" id="ENSCPBT00000010179.1">
    <property type="protein sequence ID" value="ENSCPBP00000008474.1"/>
    <property type="gene ID" value="ENSCPBG00000006606.1"/>
</dbReference>
<protein>
    <recommendedName>
        <fullName evidence="1">TRPM SLOG domain-containing protein</fullName>
    </recommendedName>
</protein>
<reference evidence="2" key="1">
    <citation type="submission" date="2025-08" db="UniProtKB">
        <authorList>
            <consortium name="Ensembl"/>
        </authorList>
    </citation>
    <scope>IDENTIFICATION</scope>
</reference>
<dbReference type="GO" id="GO:0005227">
    <property type="term" value="F:calcium-activated cation channel activity"/>
    <property type="evidence" value="ECO:0007669"/>
    <property type="project" value="TreeGrafter"/>
</dbReference>
<reference evidence="2" key="2">
    <citation type="submission" date="2025-09" db="UniProtKB">
        <authorList>
            <consortium name="Ensembl"/>
        </authorList>
    </citation>
    <scope>IDENTIFICATION</scope>
</reference>
<dbReference type="AlphaFoldDB" id="A0A8C3FNH2"/>
<feature type="domain" description="TRPM SLOG" evidence="1">
    <location>
        <begin position="40"/>
        <end position="76"/>
    </location>
</feature>